<dbReference type="Pfam" id="PF01557">
    <property type="entry name" value="FAA_hydrolase"/>
    <property type="match status" value="1"/>
</dbReference>
<feature type="domain" description="Fumarylacetoacetase-like C-terminal" evidence="3">
    <location>
        <begin position="75"/>
        <end position="281"/>
    </location>
</feature>
<gene>
    <name evidence="4" type="ORF">R7226_18805</name>
</gene>
<dbReference type="InterPro" id="IPR051121">
    <property type="entry name" value="FAH"/>
</dbReference>
<evidence type="ECO:0000313" key="4">
    <source>
        <dbReference type="EMBL" id="MDW5596404.1"/>
    </source>
</evidence>
<dbReference type="GO" id="GO:0016787">
    <property type="term" value="F:hydrolase activity"/>
    <property type="evidence" value="ECO:0007669"/>
    <property type="project" value="UniProtKB-KW"/>
</dbReference>
<comment type="caution">
    <text evidence="4">The sequence shown here is derived from an EMBL/GenBank/DDBJ whole genome shotgun (WGS) entry which is preliminary data.</text>
</comment>
<dbReference type="Gene3D" id="3.90.850.10">
    <property type="entry name" value="Fumarylacetoacetase-like, C-terminal domain"/>
    <property type="match status" value="1"/>
</dbReference>
<keyword evidence="2" id="KW-0479">Metal-binding</keyword>
<protein>
    <submittedName>
        <fullName evidence="4">Fumarylacetoacetate hydrolase family protein</fullName>
    </submittedName>
</protein>
<organism evidence="4 5">
    <name type="scientific">Conexibacter stalactiti</name>
    <dbReference type="NCBI Taxonomy" id="1940611"/>
    <lineage>
        <taxon>Bacteria</taxon>
        <taxon>Bacillati</taxon>
        <taxon>Actinomycetota</taxon>
        <taxon>Thermoleophilia</taxon>
        <taxon>Solirubrobacterales</taxon>
        <taxon>Conexibacteraceae</taxon>
        <taxon>Conexibacter</taxon>
    </lineage>
</organism>
<sequence>MKLVRFGDLGVERPGLLAADGTLLDAGAIVGDYDGRFFDEGGLETLAQAVAASDPRLVPAPAGARIGAPIAVPQKIVCIGLNYADHAAEAGFPVPNEPMVFLKAPNTLIGPNDDVRIPREGTRVDWEVELAVVIGRQARYLADEHAALDAIAGFAVVNDLSERAFQLDRGGEWTKGKSCETFNPLGPWLVTPDEVEDPQALGMWLTVNGDEMQRSTTANMVWGAAHLVWYLSQFMVLDPGDLVNTGTPGGVGNLQQPPRFLAAGDVIELGLDGLGSQRVAVVGADA</sequence>
<keyword evidence="5" id="KW-1185">Reference proteome</keyword>
<dbReference type="RefSeq" id="WP_318598787.1">
    <property type="nucleotide sequence ID" value="NZ_JAWSTH010000055.1"/>
</dbReference>
<reference evidence="4 5" key="2">
    <citation type="submission" date="2023-10" db="EMBL/GenBank/DDBJ databases">
        <authorList>
            <person name="Han X.F."/>
        </authorList>
    </citation>
    <scope>NUCLEOTIDE SEQUENCE [LARGE SCALE GENOMIC DNA]</scope>
    <source>
        <strain evidence="4 5">KCTC 39840</strain>
    </source>
</reference>
<proteinExistence type="inferred from homology"/>
<accession>A0ABU4HWG3</accession>
<evidence type="ECO:0000259" key="3">
    <source>
        <dbReference type="Pfam" id="PF01557"/>
    </source>
</evidence>
<reference evidence="5" key="1">
    <citation type="submission" date="2023-07" db="EMBL/GenBank/DDBJ databases">
        <title>Conexibacter stalactiti sp. nov., isolated from stalactites in a lava cave and emended description of the genus Conexibacter.</title>
        <authorList>
            <person name="Lee S.D."/>
        </authorList>
    </citation>
    <scope>NUCLEOTIDE SEQUENCE [LARGE SCALE GENOMIC DNA]</scope>
    <source>
        <strain evidence="5">KCTC 39840</strain>
    </source>
</reference>
<dbReference type="Proteomes" id="UP001284601">
    <property type="component" value="Unassembled WGS sequence"/>
</dbReference>
<evidence type="ECO:0000256" key="2">
    <source>
        <dbReference type="ARBA" id="ARBA00022723"/>
    </source>
</evidence>
<dbReference type="InterPro" id="IPR011234">
    <property type="entry name" value="Fumarylacetoacetase-like_C"/>
</dbReference>
<keyword evidence="4" id="KW-0378">Hydrolase</keyword>
<comment type="similarity">
    <text evidence="1">Belongs to the FAH family.</text>
</comment>
<evidence type="ECO:0000313" key="5">
    <source>
        <dbReference type="Proteomes" id="UP001284601"/>
    </source>
</evidence>
<evidence type="ECO:0000256" key="1">
    <source>
        <dbReference type="ARBA" id="ARBA00010211"/>
    </source>
</evidence>
<dbReference type="InterPro" id="IPR036663">
    <property type="entry name" value="Fumarylacetoacetase_C_sf"/>
</dbReference>
<dbReference type="SUPFAM" id="SSF56529">
    <property type="entry name" value="FAH"/>
    <property type="match status" value="1"/>
</dbReference>
<name>A0ABU4HWG3_9ACTN</name>
<dbReference type="PANTHER" id="PTHR42796">
    <property type="entry name" value="FUMARYLACETOACETATE HYDROLASE DOMAIN-CONTAINING PROTEIN 2A-RELATED"/>
    <property type="match status" value="1"/>
</dbReference>
<dbReference type="EMBL" id="JAWSTH010000055">
    <property type="protein sequence ID" value="MDW5596404.1"/>
    <property type="molecule type" value="Genomic_DNA"/>
</dbReference>
<dbReference type="PANTHER" id="PTHR42796:SF4">
    <property type="entry name" value="FUMARYLACETOACETATE HYDROLASE DOMAIN-CONTAINING PROTEIN 2A"/>
    <property type="match status" value="1"/>
</dbReference>